<gene>
    <name evidence="1" type="ORF">V5J35_000775</name>
</gene>
<evidence type="ECO:0000313" key="1">
    <source>
        <dbReference type="EMBL" id="MET4755583.1"/>
    </source>
</evidence>
<protein>
    <recommendedName>
        <fullName evidence="3">PAS domain-containing protein</fullName>
    </recommendedName>
</protein>
<name>A0ABV2SCV0_9GAMM</name>
<reference evidence="1 2" key="1">
    <citation type="submission" date="2024-06" db="EMBL/GenBank/DDBJ databases">
        <title>Genomic Encyclopedia of Type Strains, Phase V (KMG-V): Genome sequencing to study the core and pangenomes of soil and plant-associated prokaryotes.</title>
        <authorList>
            <person name="Whitman W."/>
        </authorList>
    </citation>
    <scope>NUCLEOTIDE SEQUENCE [LARGE SCALE GENOMIC DNA]</scope>
    <source>
        <strain evidence="1 2">NE40</strain>
    </source>
</reference>
<dbReference type="EMBL" id="JBEWTB010000002">
    <property type="protein sequence ID" value="MET4755583.1"/>
    <property type="molecule type" value="Genomic_DNA"/>
</dbReference>
<keyword evidence="2" id="KW-1185">Reference proteome</keyword>
<proteinExistence type="predicted"/>
<evidence type="ECO:0000313" key="2">
    <source>
        <dbReference type="Proteomes" id="UP001549366"/>
    </source>
</evidence>
<dbReference type="Proteomes" id="UP001549366">
    <property type="component" value="Unassembled WGS sequence"/>
</dbReference>
<organism evidence="1 2">
    <name type="scientific">Endozoicomonas lisbonensis</name>
    <dbReference type="NCBI Taxonomy" id="3120522"/>
    <lineage>
        <taxon>Bacteria</taxon>
        <taxon>Pseudomonadati</taxon>
        <taxon>Pseudomonadota</taxon>
        <taxon>Gammaproteobacteria</taxon>
        <taxon>Oceanospirillales</taxon>
        <taxon>Endozoicomonadaceae</taxon>
        <taxon>Endozoicomonas</taxon>
    </lineage>
</organism>
<accession>A0ABV2SCV0</accession>
<evidence type="ECO:0008006" key="3">
    <source>
        <dbReference type="Google" id="ProtNLM"/>
    </source>
</evidence>
<sequence>MDNGSEKLKLISFADIDTEKLSSGSILQHGENRFTCLYGFKPDEIKAADYGTKKFKACLNPRFNLSGFRSSSCRYSKP</sequence>
<comment type="caution">
    <text evidence="1">The sequence shown here is derived from an EMBL/GenBank/DDBJ whole genome shotgun (WGS) entry which is preliminary data.</text>
</comment>